<protein>
    <submittedName>
        <fullName evidence="2">ArsR family transcriptional regulator</fullName>
    </submittedName>
</protein>
<reference evidence="2 3" key="1">
    <citation type="submission" date="2019-02" db="EMBL/GenBank/DDBJ databases">
        <title>Genome analysis provides insights into bioremediation potentialities and Haloocin production by Natrinema altunense strain 4.1R isolated from Chott Douz in Tunisian desert.</title>
        <authorList>
            <person name="Najjari A."/>
            <person name="Youssef N."/>
            <person name="Ben Dhia O."/>
            <person name="Ferjani R."/>
            <person name="El Hidri D."/>
            <person name="Ouzari H.I."/>
            <person name="Cherif A."/>
        </authorList>
    </citation>
    <scope>NUCLEOTIDE SEQUENCE [LARGE SCALE GENOMIC DNA]</scope>
    <source>
        <strain evidence="2 3">4.1R</strain>
    </source>
</reference>
<dbReference type="InterPro" id="IPR036388">
    <property type="entry name" value="WH-like_DNA-bd_sf"/>
</dbReference>
<accession>A0A482Y0Y9</accession>
<dbReference type="Proteomes" id="UP000292704">
    <property type="component" value="Unassembled WGS sequence"/>
</dbReference>
<comment type="caution">
    <text evidence="2">The sequence shown here is derived from an EMBL/GenBank/DDBJ whole genome shotgun (WGS) entry which is preliminary data.</text>
</comment>
<dbReference type="Gene3D" id="1.10.10.10">
    <property type="entry name" value="Winged helix-like DNA-binding domain superfamily/Winged helix DNA-binding domain"/>
    <property type="match status" value="2"/>
</dbReference>
<dbReference type="AlphaFoldDB" id="A0A482Y0Y9"/>
<dbReference type="RefSeq" id="WP_130171654.1">
    <property type="nucleotide sequence ID" value="NZ_SHMR01000009.1"/>
</dbReference>
<dbReference type="EMBL" id="SHMR01000009">
    <property type="protein sequence ID" value="RZH66407.1"/>
    <property type="molecule type" value="Genomic_DNA"/>
</dbReference>
<proteinExistence type="predicted"/>
<gene>
    <name evidence="2" type="ORF">ELS17_17150</name>
</gene>
<feature type="domain" description="DUF7344" evidence="1">
    <location>
        <begin position="23"/>
        <end position="92"/>
    </location>
</feature>
<evidence type="ECO:0000313" key="3">
    <source>
        <dbReference type="Proteomes" id="UP000292704"/>
    </source>
</evidence>
<dbReference type="Pfam" id="PF24035">
    <property type="entry name" value="DUF7344"/>
    <property type="match status" value="2"/>
</dbReference>
<evidence type="ECO:0000313" key="2">
    <source>
        <dbReference type="EMBL" id="RZH66407.1"/>
    </source>
</evidence>
<dbReference type="InterPro" id="IPR055768">
    <property type="entry name" value="DUF7344"/>
</dbReference>
<organism evidence="2 3">
    <name type="scientific">Natrinema altunense</name>
    <dbReference type="NCBI Taxonomy" id="222984"/>
    <lineage>
        <taxon>Archaea</taxon>
        <taxon>Methanobacteriati</taxon>
        <taxon>Methanobacteriota</taxon>
        <taxon>Stenosarchaea group</taxon>
        <taxon>Halobacteria</taxon>
        <taxon>Halobacteriales</taxon>
        <taxon>Natrialbaceae</taxon>
        <taxon>Natrinema</taxon>
    </lineage>
</organism>
<dbReference type="OrthoDB" id="192898at2157"/>
<feature type="domain" description="DUF7344" evidence="1">
    <location>
        <begin position="125"/>
        <end position="196"/>
    </location>
</feature>
<sequence>MSSDAHLGGNMPDPLETVPTECYEILRHPRRLRVLEVLGCRQTRLSLSELTTALIDESTGANGHTRHDVRTSLVHNHLPRLEDYDIVDWDDDGVALVDEPPVHPADLSVLLDLCESENARTLLETLVDPVRMRLLSVLEAGDRPLSIEHLAERLSGHESDPFADAERATVALHHSHLPAMADIGVISYEQESRLVTRYDQVVSIVE</sequence>
<name>A0A482Y0Y9_9EURY</name>
<evidence type="ECO:0000259" key="1">
    <source>
        <dbReference type="Pfam" id="PF24035"/>
    </source>
</evidence>